<dbReference type="STRING" id="1221500.ABE65_010285"/>
<sequence>MKLINYYLNLLKFGGYLLLALFVYAEFNYYGAVTLKSEHLGITNDLLFEKNEEVKVGALMLSSNLIYTSIVLALLEALGNLLATFNFKK</sequence>
<organism evidence="2 3">
    <name type="scientific">Fictibacillus phosphorivorans</name>
    <dbReference type="NCBI Taxonomy" id="1221500"/>
    <lineage>
        <taxon>Bacteria</taxon>
        <taxon>Bacillati</taxon>
        <taxon>Bacillota</taxon>
        <taxon>Bacilli</taxon>
        <taxon>Bacillales</taxon>
        <taxon>Fictibacillaceae</taxon>
        <taxon>Fictibacillus</taxon>
    </lineage>
</organism>
<evidence type="ECO:0000313" key="3">
    <source>
        <dbReference type="Proteomes" id="UP000076623"/>
    </source>
</evidence>
<protein>
    <submittedName>
        <fullName evidence="2">Uncharacterized protein</fullName>
    </submittedName>
</protein>
<dbReference type="EMBL" id="CP015378">
    <property type="protein sequence ID" value="ANC77167.1"/>
    <property type="molecule type" value="Genomic_DNA"/>
</dbReference>
<keyword evidence="1" id="KW-1133">Transmembrane helix</keyword>
<accession>A0A160IME8</accession>
<evidence type="ECO:0000256" key="1">
    <source>
        <dbReference type="SAM" id="Phobius"/>
    </source>
</evidence>
<keyword evidence="1" id="KW-0812">Transmembrane</keyword>
<keyword evidence="3" id="KW-1185">Reference proteome</keyword>
<name>A0A160IME8_9BACL</name>
<proteinExistence type="predicted"/>
<keyword evidence="1" id="KW-0472">Membrane</keyword>
<feature type="transmembrane region" description="Helical" evidence="1">
    <location>
        <begin position="65"/>
        <end position="87"/>
    </location>
</feature>
<feature type="transmembrane region" description="Helical" evidence="1">
    <location>
        <begin position="7"/>
        <end position="25"/>
    </location>
</feature>
<reference evidence="2 3" key="1">
    <citation type="submission" date="2016-04" db="EMBL/GenBank/DDBJ databases">
        <title>Complete genome sequence of Fictibacillus phosphorivorans G25-29, a strain toxic to nematodes.</title>
        <authorList>
            <person name="Zheng Z."/>
        </authorList>
    </citation>
    <scope>NUCLEOTIDE SEQUENCE [LARGE SCALE GENOMIC DNA]</scope>
    <source>
        <strain evidence="2 3">G25-29</strain>
    </source>
</reference>
<dbReference type="AlphaFoldDB" id="A0A160IME8"/>
<dbReference type="RefSeq" id="WP_066394404.1">
    <property type="nucleotide sequence ID" value="NZ_CP015378.1"/>
</dbReference>
<dbReference type="Proteomes" id="UP000076623">
    <property type="component" value="Chromosome"/>
</dbReference>
<evidence type="ECO:0000313" key="2">
    <source>
        <dbReference type="EMBL" id="ANC77167.1"/>
    </source>
</evidence>
<dbReference type="KEGG" id="fpn:ABE65_010285"/>
<gene>
    <name evidence="2" type="ORF">ABE65_010285</name>
</gene>